<dbReference type="PROSITE" id="PS50075">
    <property type="entry name" value="CARRIER"/>
    <property type="match status" value="1"/>
</dbReference>
<dbReference type="InterPro" id="IPR011004">
    <property type="entry name" value="Trimer_LpxA-like_sf"/>
</dbReference>
<evidence type="ECO:0000256" key="5">
    <source>
        <dbReference type="SAM" id="Phobius"/>
    </source>
</evidence>
<dbReference type="PANTHER" id="PTHR45527">
    <property type="entry name" value="NONRIBOSOMAL PEPTIDE SYNTHETASE"/>
    <property type="match status" value="1"/>
</dbReference>
<keyword evidence="1" id="KW-0596">Phosphopantetheine</keyword>
<gene>
    <name evidence="7" type="primary">lgrD_1</name>
    <name evidence="7" type="ORF">GALL_263110</name>
</gene>
<dbReference type="InterPro" id="IPR018357">
    <property type="entry name" value="Hexapep_transf_CS"/>
</dbReference>
<reference evidence="7" key="1">
    <citation type="submission" date="2016-10" db="EMBL/GenBank/DDBJ databases">
        <title>Sequence of Gallionella enrichment culture.</title>
        <authorList>
            <person name="Poehlein A."/>
            <person name="Muehling M."/>
            <person name="Daniel R."/>
        </authorList>
    </citation>
    <scope>NUCLEOTIDE SEQUENCE</scope>
</reference>
<dbReference type="Pfam" id="PF00550">
    <property type="entry name" value="PP-binding"/>
    <property type="match status" value="1"/>
</dbReference>
<feature type="compositionally biased region" description="Basic and acidic residues" evidence="4">
    <location>
        <begin position="14"/>
        <end position="25"/>
    </location>
</feature>
<dbReference type="SMART" id="SM00823">
    <property type="entry name" value="PKS_PP"/>
    <property type="match status" value="1"/>
</dbReference>
<dbReference type="Pfam" id="PF00501">
    <property type="entry name" value="AMP-binding"/>
    <property type="match status" value="1"/>
</dbReference>
<proteinExistence type="predicted"/>
<feature type="domain" description="Carrier" evidence="6">
    <location>
        <begin position="520"/>
        <end position="594"/>
    </location>
</feature>
<dbReference type="GO" id="GO:0044550">
    <property type="term" value="P:secondary metabolite biosynthetic process"/>
    <property type="evidence" value="ECO:0007669"/>
    <property type="project" value="TreeGrafter"/>
</dbReference>
<evidence type="ECO:0000259" key="6">
    <source>
        <dbReference type="PROSITE" id="PS50075"/>
    </source>
</evidence>
<dbReference type="NCBIfam" id="TIGR01733">
    <property type="entry name" value="AA-adenyl-dom"/>
    <property type="match status" value="1"/>
</dbReference>
<keyword evidence="3" id="KW-0808">Transferase</keyword>
<feature type="region of interest" description="Disordered" evidence="4">
    <location>
        <begin position="1"/>
        <end position="25"/>
    </location>
</feature>
<dbReference type="PROSITE" id="PS00101">
    <property type="entry name" value="HEXAPEP_TRANSFERASES"/>
    <property type="match status" value="1"/>
</dbReference>
<feature type="transmembrane region" description="Helical" evidence="5">
    <location>
        <begin position="847"/>
        <end position="873"/>
    </location>
</feature>
<dbReference type="EMBL" id="MLJW01000249">
    <property type="protein sequence ID" value="OIQ91772.1"/>
    <property type="molecule type" value="Genomic_DNA"/>
</dbReference>
<dbReference type="Gene3D" id="2.160.10.10">
    <property type="entry name" value="Hexapeptide repeat proteins"/>
    <property type="match status" value="2"/>
</dbReference>
<keyword evidence="2" id="KW-0597">Phosphoprotein</keyword>
<sequence length="1308" mass="136651">MTGRSSGTPAMGEVAERVDPADERFMRSGHAAPSRTLIDILEATAARHPDAPAIDDGHATLTYAALMAVVGARAQALLRAGVRSGDRVGVRIPSGTDELYVAILAVLRAGAAYVPVDVDDPEERAATIFAQADVVAVLEEDGGLERRRSSRRMTDAAPHPLPEDDAWVIFTSGSTGTPKGVAVSHRSAAALVDAESRLFLTDAPIGPGDRVLAGLSVAFDASCEEMWLAWAHGACLVPAPRALVRAGMDLGPWLVAREITVISTVPTLAGLWRPDELAGVRLLIFGGEACPAELAARLAVAGREVWNTYGPTETTVVACAALMTGVGPVRIGHALDGWDLAVLDDAGVPVGPGEVGELVIGGVGVARYLDPARDRERFAAVASLGWDRAYRSGDLVRYDPEGLVFVGRGDDQVKLGGRRIELGEIDAALQQLADVAGAAAAVRTTTGGSQVLVGYVVARAGASIDIAAARRELRQRLPAPLVPLVAVVDALPTRSSGKVDREALAWPLERVDEAATVSAAGLSGTAEWLAEHWERVLGTAVAGPADDFFDSGGGSLGAAQLVASLRERYPTVTVADVYENPRVVDLARRLDELAPAVPREGRSVAPVPWRAQLVQSVLAVPLAAVIGLRWLTWVAAIGNLAQATGRVEWVPTVSWWWVLAGWALLITPLGRMGSTVVVARVLLRRLRPGQYPRGGSVHLRLWFVESFATVAGAENLAGAPWVTHYARALGATIGEDVDLHSLPPLTGLLTLGPESSIEPEVDLSGHWIDGDVLHVGRVRVGARATVGTRSILAPGARVGQGSEVAPGSAVLEHIPPGEKWGGSPAVFVGPAPRDWPLERAPRASSWVAVYAVTAAVLAALPLVAGGAGLLVLWPSVQDSASAAAAAGAALERVPLATITALVALALLTVVCVRLLGLGVQAGHHPVRGRVGWQVWATLRLMDEARTLLFPLYSSLVTPAWLRLLGARVGRDVEASTVLLLPGMTTVGDGAFLADDTLVGSYELGRGWLRIERAKVGKRAFLGNSGMTAPGRKVPKRGLVAVLSAAPESAKAGTSWLGSPPVRLRRSVVPSDPAGTFAPARRVRVERALVEVLRVVPAMVTVALALGVALVLVAVLTDHGALVLLAAPAVILGAGALAAATASAAKWLLVGRVTPGEHPLWSAFVWRNELADTFVELVAVPWFVLASYGTPVLNLWLRSLGAHVGSGVWCETYWLPEADLVSLGDAVTVNRGCVLQTHLFHDRVMSLDTVVLEAASSIGPHGVVLPAASIGAGASVGASSLVLRGDAIPAGTRWRGNPISSAGETTRTS</sequence>
<dbReference type="GO" id="GO:0031177">
    <property type="term" value="F:phosphopantetheine binding"/>
    <property type="evidence" value="ECO:0007669"/>
    <property type="project" value="InterPro"/>
</dbReference>
<dbReference type="InterPro" id="IPR012728">
    <property type="entry name" value="Pls/PosA_C"/>
</dbReference>
<evidence type="ECO:0000256" key="1">
    <source>
        <dbReference type="ARBA" id="ARBA00022450"/>
    </source>
</evidence>
<name>A0A1J5RI42_9ZZZZ</name>
<dbReference type="Gene3D" id="3.40.50.12780">
    <property type="entry name" value="N-terminal domain of ligase-like"/>
    <property type="match status" value="1"/>
</dbReference>
<dbReference type="PROSITE" id="PS00455">
    <property type="entry name" value="AMP_BINDING"/>
    <property type="match status" value="1"/>
</dbReference>
<dbReference type="InterPro" id="IPR010071">
    <property type="entry name" value="AA_adenyl_dom"/>
</dbReference>
<comment type="caution">
    <text evidence="7">The sequence shown here is derived from an EMBL/GenBank/DDBJ whole genome shotgun (WGS) entry which is preliminary data.</text>
</comment>
<feature type="transmembrane region" description="Helical" evidence="5">
    <location>
        <begin position="1121"/>
        <end position="1141"/>
    </location>
</feature>
<dbReference type="GO" id="GO:0005737">
    <property type="term" value="C:cytoplasm"/>
    <property type="evidence" value="ECO:0007669"/>
    <property type="project" value="TreeGrafter"/>
</dbReference>
<evidence type="ECO:0000313" key="7">
    <source>
        <dbReference type="EMBL" id="OIQ91772.1"/>
    </source>
</evidence>
<keyword evidence="5" id="KW-1133">Transmembrane helix</keyword>
<keyword evidence="5" id="KW-0472">Membrane</keyword>
<accession>A0A1J5RI42</accession>
<dbReference type="InterPro" id="IPR045851">
    <property type="entry name" value="AMP-bd_C_sf"/>
</dbReference>
<dbReference type="SUPFAM" id="SSF56801">
    <property type="entry name" value="Acetyl-CoA synthetase-like"/>
    <property type="match status" value="1"/>
</dbReference>
<evidence type="ECO:0000256" key="3">
    <source>
        <dbReference type="ARBA" id="ARBA00022679"/>
    </source>
</evidence>
<dbReference type="PANTHER" id="PTHR45527:SF1">
    <property type="entry name" value="FATTY ACID SYNTHASE"/>
    <property type="match status" value="1"/>
</dbReference>
<evidence type="ECO:0000256" key="2">
    <source>
        <dbReference type="ARBA" id="ARBA00022553"/>
    </source>
</evidence>
<dbReference type="NCBIfam" id="TIGR02353">
    <property type="entry name" value="NRPS_term_dom"/>
    <property type="match status" value="1"/>
</dbReference>
<keyword evidence="5" id="KW-0812">Transmembrane</keyword>
<dbReference type="InterPro" id="IPR009081">
    <property type="entry name" value="PP-bd_ACP"/>
</dbReference>
<feature type="transmembrane region" description="Helical" evidence="5">
    <location>
        <begin position="656"/>
        <end position="683"/>
    </location>
</feature>
<dbReference type="InterPro" id="IPR000873">
    <property type="entry name" value="AMP-dep_synth/lig_dom"/>
</dbReference>
<dbReference type="SUPFAM" id="SSF47336">
    <property type="entry name" value="ACP-like"/>
    <property type="match status" value="1"/>
</dbReference>
<protein>
    <submittedName>
        <fullName evidence="7">Linear gramicidin synthase subunit D</fullName>
    </submittedName>
</protein>
<dbReference type="InterPro" id="IPR042099">
    <property type="entry name" value="ANL_N_sf"/>
</dbReference>
<feature type="transmembrane region" description="Helical" evidence="5">
    <location>
        <begin position="1091"/>
        <end position="1115"/>
    </location>
</feature>
<dbReference type="GO" id="GO:0043041">
    <property type="term" value="P:amino acid activation for nonribosomal peptide biosynthetic process"/>
    <property type="evidence" value="ECO:0007669"/>
    <property type="project" value="TreeGrafter"/>
</dbReference>
<dbReference type="InterPro" id="IPR036736">
    <property type="entry name" value="ACP-like_sf"/>
</dbReference>
<organism evidence="7">
    <name type="scientific">mine drainage metagenome</name>
    <dbReference type="NCBI Taxonomy" id="410659"/>
    <lineage>
        <taxon>unclassified sequences</taxon>
        <taxon>metagenomes</taxon>
        <taxon>ecological metagenomes</taxon>
    </lineage>
</organism>
<dbReference type="Gene3D" id="3.30.300.30">
    <property type="match status" value="1"/>
</dbReference>
<dbReference type="InterPro" id="IPR020806">
    <property type="entry name" value="PKS_PP-bd"/>
</dbReference>
<dbReference type="Gene3D" id="1.10.1200.10">
    <property type="entry name" value="ACP-like"/>
    <property type="match status" value="1"/>
</dbReference>
<dbReference type="InterPro" id="IPR020845">
    <property type="entry name" value="AMP-binding_CS"/>
</dbReference>
<dbReference type="GO" id="GO:0016740">
    <property type="term" value="F:transferase activity"/>
    <property type="evidence" value="ECO:0007669"/>
    <property type="project" value="UniProtKB-KW"/>
</dbReference>
<dbReference type="SUPFAM" id="SSF51161">
    <property type="entry name" value="Trimeric LpxA-like enzymes"/>
    <property type="match status" value="3"/>
</dbReference>
<feature type="transmembrane region" description="Helical" evidence="5">
    <location>
        <begin position="893"/>
        <end position="915"/>
    </location>
</feature>
<evidence type="ECO:0000256" key="4">
    <source>
        <dbReference type="SAM" id="MobiDB-lite"/>
    </source>
</evidence>
<dbReference type="CDD" id="cd05930">
    <property type="entry name" value="A_NRPS"/>
    <property type="match status" value="1"/>
</dbReference>